<dbReference type="Pfam" id="PF13041">
    <property type="entry name" value="PPR_2"/>
    <property type="match status" value="1"/>
</dbReference>
<dbReference type="PANTHER" id="PTHR47937">
    <property type="entry name" value="PLASTID TRANSCRIPTIONALLY ACTIVE CHROMOSOME 2-LIKE PROTEIN"/>
    <property type="match status" value="1"/>
</dbReference>
<dbReference type="InterPro" id="IPR052308">
    <property type="entry name" value="PPR_domain-containing"/>
</dbReference>
<reference evidence="2" key="2">
    <citation type="submission" date="2021-02" db="EMBL/GenBank/DDBJ databases">
        <authorList>
            <person name="Kimball J.A."/>
            <person name="Haas M.W."/>
            <person name="Macchietto M."/>
            <person name="Kono T."/>
            <person name="Duquette J."/>
            <person name="Shao M."/>
        </authorList>
    </citation>
    <scope>NUCLEOTIDE SEQUENCE</scope>
    <source>
        <tissue evidence="2">Fresh leaf tissue</tissue>
    </source>
</reference>
<evidence type="ECO:0008006" key="4">
    <source>
        <dbReference type="Google" id="ProtNLM"/>
    </source>
</evidence>
<dbReference type="OrthoDB" id="185373at2759"/>
<protein>
    <recommendedName>
        <fullName evidence="4">Pentatricopeptide repeat-containing protein</fullName>
    </recommendedName>
</protein>
<evidence type="ECO:0000313" key="2">
    <source>
        <dbReference type="EMBL" id="KAG8084990.1"/>
    </source>
</evidence>
<dbReference type="AlphaFoldDB" id="A0A8J5W857"/>
<dbReference type="PANTHER" id="PTHR47937:SF2">
    <property type="entry name" value="PENTATRICOPEPTIDE (PPR) REPEAT-CONTAINING PROTEIN, PF01535'-RELATED"/>
    <property type="match status" value="1"/>
</dbReference>
<dbReference type="EMBL" id="JAAALK010000082">
    <property type="protein sequence ID" value="KAG8084990.1"/>
    <property type="molecule type" value="Genomic_DNA"/>
</dbReference>
<comment type="caution">
    <text evidence="2">The sequence shown here is derived from an EMBL/GenBank/DDBJ whole genome shotgun (WGS) entry which is preliminary data.</text>
</comment>
<dbReference type="InterPro" id="IPR002885">
    <property type="entry name" value="PPR_rpt"/>
</dbReference>
<proteinExistence type="predicted"/>
<reference evidence="2" key="1">
    <citation type="journal article" date="2021" name="bioRxiv">
        <title>Whole Genome Assembly and Annotation of Northern Wild Rice, Zizania palustris L., Supports a Whole Genome Duplication in the Zizania Genus.</title>
        <authorList>
            <person name="Haas M."/>
            <person name="Kono T."/>
            <person name="Macchietto M."/>
            <person name="Millas R."/>
            <person name="McGilp L."/>
            <person name="Shao M."/>
            <person name="Duquette J."/>
            <person name="Hirsch C.N."/>
            <person name="Kimball J."/>
        </authorList>
    </citation>
    <scope>NUCLEOTIDE SEQUENCE</scope>
    <source>
        <tissue evidence="2">Fresh leaf tissue</tissue>
    </source>
</reference>
<dbReference type="Proteomes" id="UP000729402">
    <property type="component" value="Unassembled WGS sequence"/>
</dbReference>
<organism evidence="2 3">
    <name type="scientific">Zizania palustris</name>
    <name type="common">Northern wild rice</name>
    <dbReference type="NCBI Taxonomy" id="103762"/>
    <lineage>
        <taxon>Eukaryota</taxon>
        <taxon>Viridiplantae</taxon>
        <taxon>Streptophyta</taxon>
        <taxon>Embryophyta</taxon>
        <taxon>Tracheophyta</taxon>
        <taxon>Spermatophyta</taxon>
        <taxon>Magnoliopsida</taxon>
        <taxon>Liliopsida</taxon>
        <taxon>Poales</taxon>
        <taxon>Poaceae</taxon>
        <taxon>BOP clade</taxon>
        <taxon>Oryzoideae</taxon>
        <taxon>Oryzeae</taxon>
        <taxon>Zizaniinae</taxon>
        <taxon>Zizania</taxon>
    </lineage>
</organism>
<evidence type="ECO:0000313" key="3">
    <source>
        <dbReference type="Proteomes" id="UP000729402"/>
    </source>
</evidence>
<gene>
    <name evidence="2" type="ORF">GUJ93_ZPchr0010g10034</name>
</gene>
<sequence length="113" mass="12563">MVRISHHDGVISLFDLFYRSNIVPNVVSYNTLILAHYEASRVDSALRAYREMLENATFSPSAVTYHHLTKGLVAAGCIQDDPSTSCARSSIAAAADQKGKFVLLEDFFYKDTM</sequence>
<name>A0A8J5W857_ZIZPA</name>
<evidence type="ECO:0000256" key="1">
    <source>
        <dbReference type="PROSITE-ProRule" id="PRU00708"/>
    </source>
</evidence>
<dbReference type="NCBIfam" id="TIGR00756">
    <property type="entry name" value="PPR"/>
    <property type="match status" value="1"/>
</dbReference>
<feature type="repeat" description="PPR" evidence="1">
    <location>
        <begin position="25"/>
        <end position="59"/>
    </location>
</feature>
<accession>A0A8J5W857</accession>
<dbReference type="PROSITE" id="PS51375">
    <property type="entry name" value="PPR"/>
    <property type="match status" value="1"/>
</dbReference>
<keyword evidence="3" id="KW-1185">Reference proteome</keyword>